<dbReference type="EMBL" id="LT795055">
    <property type="protein sequence ID" value="SJX61013.1"/>
    <property type="molecule type" value="Genomic_DNA"/>
</dbReference>
<dbReference type="GO" id="GO:0005634">
    <property type="term" value="C:nucleus"/>
    <property type="evidence" value="ECO:0007669"/>
    <property type="project" value="UniProtKB-SubCell"/>
</dbReference>
<evidence type="ECO:0000256" key="4">
    <source>
        <dbReference type="SAM" id="Coils"/>
    </source>
</evidence>
<keyword evidence="3" id="KW-0539">Nucleus</keyword>
<accession>A0A2N8U9Q6</accession>
<dbReference type="InterPro" id="IPR004875">
    <property type="entry name" value="DDE_SF_endonuclease_dom"/>
</dbReference>
<feature type="compositionally biased region" description="Basic residues" evidence="5">
    <location>
        <begin position="57"/>
        <end position="66"/>
    </location>
</feature>
<evidence type="ECO:0000313" key="7">
    <source>
        <dbReference type="EMBL" id="SJX61013.1"/>
    </source>
</evidence>
<keyword evidence="4" id="KW-0175">Coiled coil</keyword>
<feature type="coiled-coil region" evidence="4">
    <location>
        <begin position="458"/>
        <end position="485"/>
    </location>
</feature>
<organism evidence="7 8">
    <name type="scientific">Sporisorium reilianum f. sp. reilianum</name>
    <dbReference type="NCBI Taxonomy" id="72559"/>
    <lineage>
        <taxon>Eukaryota</taxon>
        <taxon>Fungi</taxon>
        <taxon>Dikarya</taxon>
        <taxon>Basidiomycota</taxon>
        <taxon>Ustilaginomycotina</taxon>
        <taxon>Ustilaginomycetes</taxon>
        <taxon>Ustilaginales</taxon>
        <taxon>Ustilaginaceae</taxon>
        <taxon>Sporisorium</taxon>
    </lineage>
</organism>
<dbReference type="GO" id="GO:0003677">
    <property type="term" value="F:DNA binding"/>
    <property type="evidence" value="ECO:0007669"/>
    <property type="project" value="UniProtKB-KW"/>
</dbReference>
<evidence type="ECO:0000259" key="6">
    <source>
        <dbReference type="PROSITE" id="PS51253"/>
    </source>
</evidence>
<evidence type="ECO:0000313" key="8">
    <source>
        <dbReference type="Proteomes" id="UP000239563"/>
    </source>
</evidence>
<gene>
    <name evidence="7" type="ORF">SRS1_25074</name>
</gene>
<dbReference type="Pfam" id="PF05225">
    <property type="entry name" value="HTH_psq"/>
    <property type="match status" value="1"/>
</dbReference>
<feature type="compositionally biased region" description="Basic and acidic residues" evidence="5">
    <location>
        <begin position="18"/>
        <end position="36"/>
    </location>
</feature>
<feature type="compositionally biased region" description="Basic residues" evidence="5">
    <location>
        <begin position="1"/>
        <end position="11"/>
    </location>
</feature>
<dbReference type="InterPro" id="IPR007889">
    <property type="entry name" value="HTH_Psq"/>
</dbReference>
<evidence type="ECO:0000256" key="5">
    <source>
        <dbReference type="SAM" id="MobiDB-lite"/>
    </source>
</evidence>
<sequence length="623" mass="68474">MARPTSKRSKAARAASAAERDDKEARLQQAVAEHRSGQHGSIRQAADTHNVSESTLRHRLNGRKPKKDAQMHMQSLPLDAEDAVLDLIRRCACSGFPLAPVGIRKYANTVARSIPGRSEAVDIGRNWLQAFLLRHPSVRSCWSRCLENARLNAANEGSICTWFDCFAHSISEFNISTGNVYNMDETGFMFGQGGSERVIVPAGNPASRFKAQPGSRESATVIECIGSGGQVLPPLIITKGKRHTIGEHRQMEGVPATWRFSKSPNGWTTNELAIEWLETVFDPNTKPSAPSAWRLLILDGHGSHVSTDFLNAAWRLCIAPLLLPPHSTHLMQPLDVSIFGPLTAAYRRLINNVAQHVAADISKAQFVSFYAQARGSVLTQMAARKAFSDTGMTVNPDPERVLNRLPGFVGQVGQVGQSQTFQPLPLQELAIPRSHADANVMLNAFRQEPDARDANRLKQTILQALNQSEARVSSLEAELTLLRSREEQSRTMAKKVRRKDRSGDRIVLSKDMMITRDHAESQLVAKKPAIAAAQKRHRQKHGRHQEEQKVAPPPAAADDGDDAVDHVDEALLASAMTLPPPPTHTFLDELNNVEPLDTITDNDPGGFGFFDTVPVASSSRVRL</sequence>
<protein>
    <submittedName>
        <fullName evidence="7">Related to transposase</fullName>
    </submittedName>
</protein>
<dbReference type="PANTHER" id="PTHR19303:SF74">
    <property type="entry name" value="POGO TRANSPOSABLE ELEMENT WITH KRAB DOMAIN"/>
    <property type="match status" value="1"/>
</dbReference>
<evidence type="ECO:0000256" key="2">
    <source>
        <dbReference type="ARBA" id="ARBA00023125"/>
    </source>
</evidence>
<feature type="domain" description="HTH CENPB-type" evidence="6">
    <location>
        <begin position="68"/>
        <end position="141"/>
    </location>
</feature>
<dbReference type="PROSITE" id="PS51253">
    <property type="entry name" value="HTH_CENPB"/>
    <property type="match status" value="1"/>
</dbReference>
<feature type="region of interest" description="Disordered" evidence="5">
    <location>
        <begin position="530"/>
        <end position="562"/>
    </location>
</feature>
<name>A0A2N8U9Q6_9BASI</name>
<feature type="compositionally biased region" description="Basic residues" evidence="5">
    <location>
        <begin position="534"/>
        <end position="543"/>
    </location>
</feature>
<dbReference type="Proteomes" id="UP000239563">
    <property type="component" value="Chromosome II"/>
</dbReference>
<dbReference type="InterPro" id="IPR006600">
    <property type="entry name" value="HTH_CenpB_DNA-bd_dom"/>
</dbReference>
<dbReference type="Pfam" id="PF03184">
    <property type="entry name" value="DDE_1"/>
    <property type="match status" value="1"/>
</dbReference>
<dbReference type="Gene3D" id="1.10.10.60">
    <property type="entry name" value="Homeodomain-like"/>
    <property type="match status" value="1"/>
</dbReference>
<evidence type="ECO:0000256" key="1">
    <source>
        <dbReference type="ARBA" id="ARBA00004123"/>
    </source>
</evidence>
<feature type="region of interest" description="Disordered" evidence="5">
    <location>
        <begin position="1"/>
        <end position="72"/>
    </location>
</feature>
<dbReference type="InterPro" id="IPR050863">
    <property type="entry name" value="CenT-Element_Derived"/>
</dbReference>
<proteinExistence type="predicted"/>
<dbReference type="InterPro" id="IPR009057">
    <property type="entry name" value="Homeodomain-like_sf"/>
</dbReference>
<keyword evidence="2" id="KW-0238">DNA-binding</keyword>
<comment type="subcellular location">
    <subcellularLocation>
        <location evidence="1">Nucleus</location>
    </subcellularLocation>
</comment>
<dbReference type="AlphaFoldDB" id="A0A2N8U9Q6"/>
<reference evidence="7 8" key="1">
    <citation type="submission" date="2017-02" db="EMBL/GenBank/DDBJ databases">
        <authorList>
            <person name="Peterson S.W."/>
        </authorList>
    </citation>
    <scope>NUCLEOTIDE SEQUENCE [LARGE SCALE GENOMIC DNA]</scope>
    <source>
        <strain evidence="7 8">SRS1_H2-8</strain>
    </source>
</reference>
<dbReference type="PANTHER" id="PTHR19303">
    <property type="entry name" value="TRANSPOSON"/>
    <property type="match status" value="1"/>
</dbReference>
<evidence type="ECO:0000256" key="3">
    <source>
        <dbReference type="ARBA" id="ARBA00023242"/>
    </source>
</evidence>
<dbReference type="SUPFAM" id="SSF46689">
    <property type="entry name" value="Homeodomain-like"/>
    <property type="match status" value="1"/>
</dbReference>